<dbReference type="Proteomes" id="UP000030687">
    <property type="component" value="Unassembled WGS sequence"/>
</dbReference>
<dbReference type="Pfam" id="PF25002">
    <property type="entry name" value="DUF7780"/>
    <property type="match status" value="1"/>
</dbReference>
<dbReference type="KEGG" id="cic:CICLE_v10004677mg"/>
<sequence>MGFTFTAKDKPKSSSSSENWGTGFLLVFFPEDGNNNGSTGSTKSTSNNNSVVDSNKTTSNSLLMPSIKRTNSSVLFTKAQSTISICALSVFLTLLLFTLSTFEPSSLPTPSITSIHTPRRFLSSSSSQKPNTRRHSLFNNILKTTPFRGNNKQPASNYNPFALQGLGTLYRRGTKAMPDLVVAHLTEDVKEDEFRLFLRVLHRSGLTAKADAAFLFGVSSKKFDSLIKEENDSFLKLVQHYKELNISNNGNNNNNNNNNSTKARRRRAADSVLSFNLTQFVKAVKNNINSNKEVEEPLWGKRIRGNYSNSSTVVGDDDGTSQGAELTRLSYGSMVGFEVSELDPENSLAGFFDHVPMSLRRWACYPMLLGRVRRNFKHVALVDTKHLLLLGDPLGRVRSKSPESVHVSMKSWDKHSKRNSDKTQSHHSVNSAIITGGAKGVRRLSNAMLTEIVRAAMQHKKKSSVTESGVLSQLVGNEHVLKNINLITSTESIPDASSLTGSCSKSAAAHGLIQRGGNSNSNSNSNHDVDYSIIMKIICSCEVDSSVYKNC</sequence>
<feature type="region of interest" description="Disordered" evidence="1">
    <location>
        <begin position="245"/>
        <end position="265"/>
    </location>
</feature>
<evidence type="ECO:0000313" key="4">
    <source>
        <dbReference type="Proteomes" id="UP000030687"/>
    </source>
</evidence>
<dbReference type="Gramene" id="ESR34604">
    <property type="protein sequence ID" value="ESR34604"/>
    <property type="gene ID" value="CICLE_v10004677mg"/>
</dbReference>
<feature type="domain" description="DUF7780" evidence="2">
    <location>
        <begin position="161"/>
        <end position="492"/>
    </location>
</feature>
<dbReference type="eggNOG" id="ENOG502QTG6">
    <property type="taxonomic scope" value="Eukaryota"/>
</dbReference>
<name>V4U5V7_CITCL</name>
<dbReference type="PANTHER" id="PTHR34960:SF1">
    <property type="entry name" value="EMB|CAB68146.1-RELATED"/>
    <property type="match status" value="1"/>
</dbReference>
<proteinExistence type="predicted"/>
<evidence type="ECO:0000259" key="2">
    <source>
        <dbReference type="Pfam" id="PF25002"/>
    </source>
</evidence>
<protein>
    <recommendedName>
        <fullName evidence="2">DUF7780 domain-containing protein</fullName>
    </recommendedName>
</protein>
<dbReference type="OrthoDB" id="1921707at2759"/>
<dbReference type="FunCoup" id="V4U5V7">
    <property type="interactions" value="118"/>
</dbReference>
<keyword evidence="4" id="KW-1185">Reference proteome</keyword>
<dbReference type="OMA" id="IIMKQIC"/>
<dbReference type="AlphaFoldDB" id="V4U5V7"/>
<evidence type="ECO:0000313" key="3">
    <source>
        <dbReference type="EMBL" id="ESR34604.1"/>
    </source>
</evidence>
<dbReference type="InParanoid" id="V4U5V7"/>
<feature type="region of interest" description="Disordered" evidence="1">
    <location>
        <begin position="36"/>
        <end position="58"/>
    </location>
</feature>
<organism evidence="3 4">
    <name type="scientific">Citrus clementina</name>
    <name type="common">Clementine</name>
    <name type="synonym">Citrus deliciosa x Citrus sinensis</name>
    <dbReference type="NCBI Taxonomy" id="85681"/>
    <lineage>
        <taxon>Eukaryota</taxon>
        <taxon>Viridiplantae</taxon>
        <taxon>Streptophyta</taxon>
        <taxon>Embryophyta</taxon>
        <taxon>Tracheophyta</taxon>
        <taxon>Spermatophyta</taxon>
        <taxon>Magnoliopsida</taxon>
        <taxon>eudicotyledons</taxon>
        <taxon>Gunneridae</taxon>
        <taxon>Pentapetalae</taxon>
        <taxon>rosids</taxon>
        <taxon>malvids</taxon>
        <taxon>Sapindales</taxon>
        <taxon>Rutaceae</taxon>
        <taxon>Aurantioideae</taxon>
        <taxon>Citrus</taxon>
    </lineage>
</organism>
<reference evidence="3 4" key="1">
    <citation type="submission" date="2013-10" db="EMBL/GenBank/DDBJ databases">
        <authorList>
            <consortium name="International Citrus Genome Consortium"/>
            <person name="Jenkins J."/>
            <person name="Schmutz J."/>
            <person name="Prochnik S."/>
            <person name="Rokhsar D."/>
            <person name="Gmitter F."/>
            <person name="Ollitrault P."/>
            <person name="Machado M."/>
            <person name="Talon M."/>
            <person name="Wincker P."/>
            <person name="Jaillon O."/>
            <person name="Morgante M."/>
        </authorList>
    </citation>
    <scope>NUCLEOTIDE SEQUENCE</scope>
    <source>
        <strain evidence="4">cv. Clemenules</strain>
    </source>
</reference>
<gene>
    <name evidence="3" type="ORF">CICLE_v10004677mg</name>
</gene>
<dbReference type="InterPro" id="IPR056682">
    <property type="entry name" value="DUF7780"/>
</dbReference>
<dbReference type="PANTHER" id="PTHR34960">
    <property type="entry name" value="EMB|CAB68146.1-RELATED"/>
    <property type="match status" value="1"/>
</dbReference>
<feature type="compositionally biased region" description="Basic and acidic residues" evidence="1">
    <location>
        <begin position="411"/>
        <end position="424"/>
    </location>
</feature>
<dbReference type="EMBL" id="KI537036">
    <property type="protein sequence ID" value="ESR34604.1"/>
    <property type="molecule type" value="Genomic_DNA"/>
</dbReference>
<feature type="region of interest" description="Disordered" evidence="1">
    <location>
        <begin position="400"/>
        <end position="428"/>
    </location>
</feature>
<evidence type="ECO:0000256" key="1">
    <source>
        <dbReference type="SAM" id="MobiDB-lite"/>
    </source>
</evidence>
<feature type="compositionally biased region" description="Low complexity" evidence="1">
    <location>
        <begin position="248"/>
        <end position="259"/>
    </location>
</feature>
<accession>V4U5V7</accession>